<evidence type="ECO:0000313" key="1">
    <source>
        <dbReference type="EMBL" id="EMR00900.1"/>
    </source>
</evidence>
<name>M7NGE7_9BACT</name>
<dbReference type="AlphaFoldDB" id="M7NGE7"/>
<dbReference type="Proteomes" id="UP000011910">
    <property type="component" value="Unassembled WGS sequence"/>
</dbReference>
<proteinExistence type="predicted"/>
<gene>
    <name evidence="1" type="ORF">ADICEAN_03985</name>
</gene>
<protein>
    <submittedName>
        <fullName evidence="1">Uncharacterized protein</fullName>
    </submittedName>
</protein>
<dbReference type="EMBL" id="AODQ01000170">
    <property type="protein sequence ID" value="EMR00900.1"/>
    <property type="molecule type" value="Genomic_DNA"/>
</dbReference>
<accession>M7NGE7</accession>
<reference evidence="1 2" key="1">
    <citation type="journal article" date="2013" name="Genome Announc.">
        <title>Draft Genome Sequence of Cesiribacter andamanensis Strain AMV16T, Isolated from a Soil Sample from a Mud Volcano in the Andaman Islands, India.</title>
        <authorList>
            <person name="Shivaji S."/>
            <person name="Ara S."/>
            <person name="Begum Z."/>
            <person name="Srinivas T.N."/>
            <person name="Singh A."/>
            <person name="Kumar Pinnaka A."/>
        </authorList>
    </citation>
    <scope>NUCLEOTIDE SEQUENCE [LARGE SCALE GENOMIC DNA]</scope>
    <source>
        <strain evidence="1 2">AMV16</strain>
    </source>
</reference>
<keyword evidence="2" id="KW-1185">Reference proteome</keyword>
<sequence length="215" mass="24114">MFRICSVRLLAIWFTESVRSFQVPPTPGTLAWPPSFPSVPTSRAIRVTSLPKAFSWSTMVLMVSFSSRISPWASTVIFLERSPLATAVVTLAMFRIWPVKFEAIWFTESVKSFQVPPTPGTLAWPPSFPSVPTSRATRVTSLPKALSWSTMVLMVFFSSRISPFTSTVIFLERSPLATAVVTSAMERTWVVRLEAIWFTESVRSFQVPPTPFTRA</sequence>
<comment type="caution">
    <text evidence="1">The sequence shown here is derived from an EMBL/GenBank/DDBJ whole genome shotgun (WGS) entry which is preliminary data.</text>
</comment>
<organism evidence="1 2">
    <name type="scientific">Cesiribacter andamanensis AMV16</name>
    <dbReference type="NCBI Taxonomy" id="1279009"/>
    <lineage>
        <taxon>Bacteria</taxon>
        <taxon>Pseudomonadati</taxon>
        <taxon>Bacteroidota</taxon>
        <taxon>Cytophagia</taxon>
        <taxon>Cytophagales</taxon>
        <taxon>Cesiribacteraceae</taxon>
        <taxon>Cesiribacter</taxon>
    </lineage>
</organism>
<evidence type="ECO:0000313" key="2">
    <source>
        <dbReference type="Proteomes" id="UP000011910"/>
    </source>
</evidence>